<dbReference type="Proteomes" id="UP000436801">
    <property type="component" value="Unassembled WGS sequence"/>
</dbReference>
<gene>
    <name evidence="1" type="ORF">GQR91_01880</name>
    <name evidence="2" type="ORF">GQR91_01990</name>
</gene>
<sequence>MITSEYFLVSAEIEVDGSREKIELPGLSALPSVGDEVELNYWHGRKLTFVVEGVRHHIANIGEKMLQQTVLIGRPI</sequence>
<dbReference type="AlphaFoldDB" id="A0A6N8LTM7"/>
<dbReference type="EMBL" id="WSUT01000004">
    <property type="protein sequence ID" value="MWC42429.1"/>
    <property type="molecule type" value="Genomic_DNA"/>
</dbReference>
<dbReference type="OrthoDB" id="9913282at2"/>
<dbReference type="RefSeq" id="WP_149683658.1">
    <property type="nucleotide sequence ID" value="NZ_FNBI01000021.1"/>
</dbReference>
<comment type="caution">
    <text evidence="1">The sequence shown here is derived from an EMBL/GenBank/DDBJ whole genome shotgun (WGS) entry which is preliminary data.</text>
</comment>
<name>A0A6N8LTM7_9SPHN</name>
<dbReference type="EMBL" id="WSUT01000003">
    <property type="protein sequence ID" value="MWC42412.1"/>
    <property type="molecule type" value="Genomic_DNA"/>
</dbReference>
<evidence type="ECO:0000313" key="2">
    <source>
        <dbReference type="EMBL" id="MWC42429.1"/>
    </source>
</evidence>
<evidence type="ECO:0000313" key="3">
    <source>
        <dbReference type="Proteomes" id="UP000436801"/>
    </source>
</evidence>
<proteinExistence type="predicted"/>
<protein>
    <submittedName>
        <fullName evidence="1">Uncharacterized protein</fullName>
    </submittedName>
</protein>
<evidence type="ECO:0000313" key="1">
    <source>
        <dbReference type="EMBL" id="MWC42412.1"/>
    </source>
</evidence>
<reference evidence="1 3" key="1">
    <citation type="submission" date="2019-12" db="EMBL/GenBank/DDBJ databases">
        <authorList>
            <person name="Zheng J."/>
        </authorList>
    </citation>
    <scope>NUCLEOTIDE SEQUENCE [LARGE SCALE GENOMIC DNA]</scope>
    <source>
        <strain evidence="1 3">DSM 27347</strain>
    </source>
</reference>
<organism evidence="1 3">
    <name type="scientific">Sphingomonas carotinifaciens</name>
    <dbReference type="NCBI Taxonomy" id="1166323"/>
    <lineage>
        <taxon>Bacteria</taxon>
        <taxon>Pseudomonadati</taxon>
        <taxon>Pseudomonadota</taxon>
        <taxon>Alphaproteobacteria</taxon>
        <taxon>Sphingomonadales</taxon>
        <taxon>Sphingomonadaceae</taxon>
        <taxon>Sphingomonas</taxon>
    </lineage>
</organism>
<accession>A0A6N8LTM7</accession>